<evidence type="ECO:0000256" key="6">
    <source>
        <dbReference type="ARBA" id="ARBA00022692"/>
    </source>
</evidence>
<dbReference type="SMART" id="SM00184">
    <property type="entry name" value="RING"/>
    <property type="match status" value="1"/>
</dbReference>
<keyword evidence="7" id="KW-0479">Metal-binding</keyword>
<dbReference type="OrthoDB" id="783777at2759"/>
<feature type="compositionally biased region" description="Pro residues" evidence="14">
    <location>
        <begin position="252"/>
        <end position="263"/>
    </location>
</feature>
<feature type="region of interest" description="Disordered" evidence="14">
    <location>
        <begin position="232"/>
        <end position="263"/>
    </location>
</feature>
<dbReference type="AlphaFoldDB" id="A0A8J5IFA8"/>
<evidence type="ECO:0000256" key="14">
    <source>
        <dbReference type="SAM" id="MobiDB-lite"/>
    </source>
</evidence>
<evidence type="ECO:0000256" key="3">
    <source>
        <dbReference type="ARBA" id="ARBA00004906"/>
    </source>
</evidence>
<dbReference type="FunFam" id="3.30.40.10:FF:000457">
    <property type="entry name" value="RING-H2 finger protein ATL3"/>
    <property type="match status" value="1"/>
</dbReference>
<feature type="domain" description="RING-type" evidence="16">
    <location>
        <begin position="105"/>
        <end position="147"/>
    </location>
</feature>
<evidence type="ECO:0000256" key="9">
    <source>
        <dbReference type="ARBA" id="ARBA00022786"/>
    </source>
</evidence>
<dbReference type="GO" id="GO:0008270">
    <property type="term" value="F:zinc ion binding"/>
    <property type="evidence" value="ECO:0007669"/>
    <property type="project" value="UniProtKB-KW"/>
</dbReference>
<comment type="subcellular location">
    <subcellularLocation>
        <location evidence="2">Membrane</location>
        <topology evidence="2">Single-pass membrane protein</topology>
    </subcellularLocation>
</comment>
<keyword evidence="5" id="KW-0808">Transferase</keyword>
<keyword evidence="8 13" id="KW-0863">Zinc-finger</keyword>
<dbReference type="Pfam" id="PF13639">
    <property type="entry name" value="zf-RING_2"/>
    <property type="match status" value="1"/>
</dbReference>
<name>A0A8J5IFA8_ZINOF</name>
<dbReference type="InterPro" id="IPR001841">
    <property type="entry name" value="Znf_RING"/>
</dbReference>
<protein>
    <recommendedName>
        <fullName evidence="4">RING-type E3 ubiquitin transferase</fullName>
        <ecNumber evidence="4">2.3.2.27</ecNumber>
    </recommendedName>
</protein>
<dbReference type="PROSITE" id="PS50089">
    <property type="entry name" value="ZF_RING_2"/>
    <property type="match status" value="1"/>
</dbReference>
<keyword evidence="6 15" id="KW-0812">Transmembrane</keyword>
<evidence type="ECO:0000256" key="7">
    <source>
        <dbReference type="ARBA" id="ARBA00022723"/>
    </source>
</evidence>
<evidence type="ECO:0000256" key="10">
    <source>
        <dbReference type="ARBA" id="ARBA00022833"/>
    </source>
</evidence>
<evidence type="ECO:0000256" key="15">
    <source>
        <dbReference type="SAM" id="Phobius"/>
    </source>
</evidence>
<dbReference type="CDD" id="cd16461">
    <property type="entry name" value="RING-H2_EL5-like"/>
    <property type="match status" value="1"/>
</dbReference>
<feature type="transmembrane region" description="Helical" evidence="15">
    <location>
        <begin position="22"/>
        <end position="44"/>
    </location>
</feature>
<evidence type="ECO:0000256" key="4">
    <source>
        <dbReference type="ARBA" id="ARBA00012483"/>
    </source>
</evidence>
<dbReference type="PANTHER" id="PTHR46913:SF1">
    <property type="entry name" value="RING-H2 FINGER PROTEIN ATL16"/>
    <property type="match status" value="1"/>
</dbReference>
<keyword evidence="18" id="KW-1185">Reference proteome</keyword>
<gene>
    <name evidence="17" type="ORF">ZIOFF_007804</name>
</gene>
<dbReference type="InterPro" id="IPR044600">
    <property type="entry name" value="ATL1/ATL16-like"/>
</dbReference>
<dbReference type="EC" id="2.3.2.27" evidence="4"/>
<keyword evidence="10" id="KW-0862">Zinc</keyword>
<keyword evidence="12 15" id="KW-0472">Membrane</keyword>
<evidence type="ECO:0000313" key="17">
    <source>
        <dbReference type="EMBL" id="KAG6533926.1"/>
    </source>
</evidence>
<comment type="pathway">
    <text evidence="3">Protein modification; protein ubiquitination.</text>
</comment>
<evidence type="ECO:0000256" key="8">
    <source>
        <dbReference type="ARBA" id="ARBA00022771"/>
    </source>
</evidence>
<evidence type="ECO:0000256" key="1">
    <source>
        <dbReference type="ARBA" id="ARBA00000900"/>
    </source>
</evidence>
<dbReference type="GO" id="GO:0016567">
    <property type="term" value="P:protein ubiquitination"/>
    <property type="evidence" value="ECO:0007669"/>
    <property type="project" value="InterPro"/>
</dbReference>
<organism evidence="17 18">
    <name type="scientific">Zingiber officinale</name>
    <name type="common">Ginger</name>
    <name type="synonym">Amomum zingiber</name>
    <dbReference type="NCBI Taxonomy" id="94328"/>
    <lineage>
        <taxon>Eukaryota</taxon>
        <taxon>Viridiplantae</taxon>
        <taxon>Streptophyta</taxon>
        <taxon>Embryophyta</taxon>
        <taxon>Tracheophyta</taxon>
        <taxon>Spermatophyta</taxon>
        <taxon>Magnoliopsida</taxon>
        <taxon>Liliopsida</taxon>
        <taxon>Zingiberales</taxon>
        <taxon>Zingiberaceae</taxon>
        <taxon>Zingiber</taxon>
    </lineage>
</organism>
<dbReference type="PANTHER" id="PTHR46913">
    <property type="entry name" value="RING-H2 FINGER PROTEIN ATL16"/>
    <property type="match status" value="1"/>
</dbReference>
<feature type="region of interest" description="Disordered" evidence="14">
    <location>
        <begin position="158"/>
        <end position="191"/>
    </location>
</feature>
<dbReference type="GO" id="GO:0061630">
    <property type="term" value="F:ubiquitin protein ligase activity"/>
    <property type="evidence" value="ECO:0007669"/>
    <property type="project" value="UniProtKB-EC"/>
</dbReference>
<keyword evidence="9" id="KW-0833">Ubl conjugation pathway</keyword>
<evidence type="ECO:0000313" key="18">
    <source>
        <dbReference type="Proteomes" id="UP000734854"/>
    </source>
</evidence>
<dbReference type="EMBL" id="JACMSC010000002">
    <property type="protein sequence ID" value="KAG6533926.1"/>
    <property type="molecule type" value="Genomic_DNA"/>
</dbReference>
<proteinExistence type="predicted"/>
<evidence type="ECO:0000256" key="13">
    <source>
        <dbReference type="PROSITE-ProRule" id="PRU00175"/>
    </source>
</evidence>
<evidence type="ECO:0000256" key="2">
    <source>
        <dbReference type="ARBA" id="ARBA00004167"/>
    </source>
</evidence>
<evidence type="ECO:0000259" key="16">
    <source>
        <dbReference type="PROSITE" id="PS50089"/>
    </source>
</evidence>
<keyword evidence="11 15" id="KW-1133">Transmembrane helix</keyword>
<dbReference type="Proteomes" id="UP000734854">
    <property type="component" value="Unassembled WGS sequence"/>
</dbReference>
<evidence type="ECO:0000256" key="12">
    <source>
        <dbReference type="ARBA" id="ARBA00023136"/>
    </source>
</evidence>
<comment type="caution">
    <text evidence="17">The sequence shown here is derived from an EMBL/GenBank/DDBJ whole genome shotgun (WGS) entry which is preliminary data.</text>
</comment>
<dbReference type="GO" id="GO:0016020">
    <property type="term" value="C:membrane"/>
    <property type="evidence" value="ECO:0007669"/>
    <property type="project" value="UniProtKB-SubCell"/>
</dbReference>
<reference evidence="17 18" key="1">
    <citation type="submission" date="2020-08" db="EMBL/GenBank/DDBJ databases">
        <title>Plant Genome Project.</title>
        <authorList>
            <person name="Zhang R.-G."/>
        </authorList>
    </citation>
    <scope>NUCLEOTIDE SEQUENCE [LARGE SCALE GENOMIC DNA]</scope>
    <source>
        <tissue evidence="17">Rhizome</tissue>
    </source>
</reference>
<comment type="catalytic activity">
    <reaction evidence="1">
        <text>S-ubiquitinyl-[E2 ubiquitin-conjugating enzyme]-L-cysteine + [acceptor protein]-L-lysine = [E2 ubiquitin-conjugating enzyme]-L-cysteine + N(6)-ubiquitinyl-[acceptor protein]-L-lysine.</text>
        <dbReference type="EC" id="2.3.2.27"/>
    </reaction>
</comment>
<evidence type="ECO:0000256" key="11">
    <source>
        <dbReference type="ARBA" id="ARBA00022989"/>
    </source>
</evidence>
<accession>A0A8J5IFA8</accession>
<evidence type="ECO:0000256" key="5">
    <source>
        <dbReference type="ARBA" id="ARBA00022679"/>
    </source>
</evidence>
<sequence length="263" mass="28685">MDTNIVGDQIPSPRGYALSGKVMLISTVVLFGAVLLLLALHLYLRSRFLLLRQRHRRIRRRLVLAHDGAGRAFPAAPSSRGLDPSVVKSLPLRISAGSEEEAEDCAVCLSNFEEGEKMRVLPRCAHRFHIDCIDMWFHSHSSCPLCRSTVEAHPVMPPALSPPEPDRPSSAGLCPGSWRGVGMGSPGSASREIRIDVPERGLEEDELGLGLKSPGSRMILLVKFLNRDSRFFRSGGTTEESSELENGEGPASHPPRPPPSSAQ</sequence>